<name>A0AAE1A9B0_9GAST</name>
<dbReference type="AlphaFoldDB" id="A0AAE1A9B0"/>
<feature type="non-terminal residue" evidence="1">
    <location>
        <position position="1"/>
    </location>
</feature>
<evidence type="ECO:0000313" key="1">
    <source>
        <dbReference type="EMBL" id="KAK3783370.1"/>
    </source>
</evidence>
<sequence length="91" mass="10161">ECVETSEDNSTVLAEGISGTIALDQASCPLYMVDGHVTNCRCYVTARGRAYFPDISVAWRKSDLSRGHITTRKWDSTVIAFKYTGTRFYSI</sequence>
<keyword evidence="2" id="KW-1185">Reference proteome</keyword>
<dbReference type="EMBL" id="JAWDGP010002416">
    <property type="protein sequence ID" value="KAK3783370.1"/>
    <property type="molecule type" value="Genomic_DNA"/>
</dbReference>
<organism evidence="1 2">
    <name type="scientific">Elysia crispata</name>
    <name type="common">lettuce slug</name>
    <dbReference type="NCBI Taxonomy" id="231223"/>
    <lineage>
        <taxon>Eukaryota</taxon>
        <taxon>Metazoa</taxon>
        <taxon>Spiralia</taxon>
        <taxon>Lophotrochozoa</taxon>
        <taxon>Mollusca</taxon>
        <taxon>Gastropoda</taxon>
        <taxon>Heterobranchia</taxon>
        <taxon>Euthyneura</taxon>
        <taxon>Panpulmonata</taxon>
        <taxon>Sacoglossa</taxon>
        <taxon>Placobranchoidea</taxon>
        <taxon>Plakobranchidae</taxon>
        <taxon>Elysia</taxon>
    </lineage>
</organism>
<dbReference type="Proteomes" id="UP001283361">
    <property type="component" value="Unassembled WGS sequence"/>
</dbReference>
<comment type="caution">
    <text evidence="1">The sequence shown here is derived from an EMBL/GenBank/DDBJ whole genome shotgun (WGS) entry which is preliminary data.</text>
</comment>
<evidence type="ECO:0000313" key="2">
    <source>
        <dbReference type="Proteomes" id="UP001283361"/>
    </source>
</evidence>
<reference evidence="1" key="1">
    <citation type="journal article" date="2023" name="G3 (Bethesda)">
        <title>A reference genome for the long-term kleptoplast-retaining sea slug Elysia crispata morphotype clarki.</title>
        <authorList>
            <person name="Eastman K.E."/>
            <person name="Pendleton A.L."/>
            <person name="Shaikh M.A."/>
            <person name="Suttiyut T."/>
            <person name="Ogas R."/>
            <person name="Tomko P."/>
            <person name="Gavelis G."/>
            <person name="Widhalm J.R."/>
            <person name="Wisecaver J.H."/>
        </authorList>
    </citation>
    <scope>NUCLEOTIDE SEQUENCE</scope>
    <source>
        <strain evidence="1">ECLA1</strain>
    </source>
</reference>
<protein>
    <submittedName>
        <fullName evidence="1">Uncharacterized protein</fullName>
    </submittedName>
</protein>
<proteinExistence type="predicted"/>
<accession>A0AAE1A9B0</accession>
<gene>
    <name evidence="1" type="ORF">RRG08_058577</name>
</gene>